<dbReference type="SUPFAM" id="SSF81837">
    <property type="entry name" value="BEACH domain"/>
    <property type="match status" value="1"/>
</dbReference>
<evidence type="ECO:0000256" key="1">
    <source>
        <dbReference type="ARBA" id="ARBA00022574"/>
    </source>
</evidence>
<dbReference type="CDD" id="cd15719">
    <property type="entry name" value="FYVE_WDFY3"/>
    <property type="match status" value="1"/>
</dbReference>
<organism evidence="12">
    <name type="scientific">Hyalomma excavatum</name>
    <dbReference type="NCBI Taxonomy" id="257692"/>
    <lineage>
        <taxon>Eukaryota</taxon>
        <taxon>Metazoa</taxon>
        <taxon>Ecdysozoa</taxon>
        <taxon>Arthropoda</taxon>
        <taxon>Chelicerata</taxon>
        <taxon>Arachnida</taxon>
        <taxon>Acari</taxon>
        <taxon>Parasitiformes</taxon>
        <taxon>Ixodida</taxon>
        <taxon>Ixodoidea</taxon>
        <taxon>Ixodidae</taxon>
        <taxon>Hyalomminae</taxon>
        <taxon>Hyalomma</taxon>
    </lineage>
</organism>
<feature type="domain" description="FYVE-type" evidence="9">
    <location>
        <begin position="3460"/>
        <end position="3520"/>
    </location>
</feature>
<keyword evidence="12" id="KW-0418">Kinase</keyword>
<dbReference type="InterPro" id="IPR036372">
    <property type="entry name" value="BEACH_dom_sf"/>
</dbReference>
<evidence type="ECO:0000313" key="12">
    <source>
        <dbReference type="EMBL" id="JAP65363.1"/>
    </source>
</evidence>
<evidence type="ECO:0000256" key="8">
    <source>
        <dbReference type="SAM" id="MobiDB-lite"/>
    </source>
</evidence>
<dbReference type="InterPro" id="IPR019775">
    <property type="entry name" value="WD40_repeat_CS"/>
</dbReference>
<keyword evidence="12" id="KW-0808">Transferase</keyword>
<dbReference type="InterPro" id="IPR017455">
    <property type="entry name" value="Znf_FYVE-rel"/>
</dbReference>
<dbReference type="PANTHER" id="PTHR46108">
    <property type="entry name" value="BLUE CHEESE"/>
    <property type="match status" value="1"/>
</dbReference>
<dbReference type="PROSITE" id="PS51783">
    <property type="entry name" value="PH_BEACH"/>
    <property type="match status" value="1"/>
</dbReference>
<dbReference type="InterPro" id="IPR011993">
    <property type="entry name" value="PH-like_dom_sf"/>
</dbReference>
<feature type="compositionally biased region" description="Basic and acidic residues" evidence="8">
    <location>
        <begin position="3280"/>
        <end position="3290"/>
    </location>
</feature>
<name>A0A131XDQ4_9ACAR</name>
<feature type="region of interest" description="Disordered" evidence="8">
    <location>
        <begin position="3192"/>
        <end position="3215"/>
    </location>
</feature>
<protein>
    <submittedName>
        <fullName evidence="12">Putative kinase a-anchor protein neurobeachin</fullName>
    </submittedName>
</protein>
<dbReference type="InterPro" id="IPR031570">
    <property type="entry name" value="NBEA/BDCP_DUF4704"/>
</dbReference>
<dbReference type="GO" id="GO:0016301">
    <property type="term" value="F:kinase activity"/>
    <property type="evidence" value="ECO:0007669"/>
    <property type="project" value="UniProtKB-KW"/>
</dbReference>
<feature type="repeat" description="WD" evidence="7">
    <location>
        <begin position="3039"/>
        <end position="3073"/>
    </location>
</feature>
<dbReference type="Pfam" id="PF15787">
    <property type="entry name" value="DUF4704"/>
    <property type="match status" value="1"/>
</dbReference>
<dbReference type="SUPFAM" id="SSF49899">
    <property type="entry name" value="Concanavalin A-like lectins/glucanases"/>
    <property type="match status" value="1"/>
</dbReference>
<feature type="domain" description="BEACH-type PH" evidence="11">
    <location>
        <begin position="2452"/>
        <end position="2576"/>
    </location>
</feature>
<feature type="domain" description="BEACH" evidence="10">
    <location>
        <begin position="2604"/>
        <end position="2897"/>
    </location>
</feature>
<evidence type="ECO:0000256" key="4">
    <source>
        <dbReference type="ARBA" id="ARBA00022771"/>
    </source>
</evidence>
<dbReference type="PROSITE" id="PS50178">
    <property type="entry name" value="ZF_FYVE"/>
    <property type="match status" value="1"/>
</dbReference>
<dbReference type="CDD" id="cd01201">
    <property type="entry name" value="PH_BEACH"/>
    <property type="match status" value="1"/>
</dbReference>
<dbReference type="Pfam" id="PF01363">
    <property type="entry name" value="FYVE"/>
    <property type="match status" value="1"/>
</dbReference>
<dbReference type="InterPro" id="IPR000306">
    <property type="entry name" value="Znf_FYVE"/>
</dbReference>
<dbReference type="PANTHER" id="PTHR46108:SF4">
    <property type="entry name" value="BLUE CHEESE"/>
    <property type="match status" value="1"/>
</dbReference>
<dbReference type="PROSITE" id="PS50197">
    <property type="entry name" value="BEACH"/>
    <property type="match status" value="1"/>
</dbReference>
<dbReference type="Pfam" id="PF02138">
    <property type="entry name" value="Beach"/>
    <property type="match status" value="1"/>
</dbReference>
<dbReference type="InterPro" id="IPR036322">
    <property type="entry name" value="WD40_repeat_dom_sf"/>
</dbReference>
<dbReference type="InterPro" id="IPR013320">
    <property type="entry name" value="ConA-like_dom_sf"/>
</dbReference>
<evidence type="ECO:0000259" key="11">
    <source>
        <dbReference type="PROSITE" id="PS51783"/>
    </source>
</evidence>
<dbReference type="Gene3D" id="1.10.1540.10">
    <property type="entry name" value="BEACH domain"/>
    <property type="match status" value="1"/>
</dbReference>
<sequence length="3525" mass="393810">MNIMRKLLVGHQARGAGASEDGAQSSQHTALGLMHLHKLFAELSHPTHPLTQQEQEQRLYNMLPLFCKVFENSPAADIIDKFSDVLAFSKLVSKLMVSEIRRRASNQSTESASSAIAQFLEIESTEEQSRGWMLLATMNLLASGGAPLVEVMTSSALPSTLVKCLYLFFDLPQLRDPDRLEPHCEFTPRERRILLQKVFVQVLVRLCSHPAPAEELARKDDLTLLFSAITTWCPPYNNVWRKSASEVLMTLSRHGLTAPVVNYIHSKGCVALCVENVQRVQELSPLEVVEMFVTIFCFLKDSSEVSQLLLDDFRSCQGYVFLSEFLLRLEQNSSQEACEALRNLAVLMTSLTTCGYYELKPSQASTGSLFQIPGFTLPQPSGKGTSVRNIQAFQVLQTVFPKAQTVHLSSLLLDAISTIYHSDKANYFILESSHPLSHFSEKIHLKTSEIQEKFFKLLEFIVMDLKFVPCKELISLSILLKTNSSVSCSIICLHTLANILQYNAVFKDVYREVGLLEVLVTCLHRYATVLKEAFPDGAAEPVAKVPIPDEQQQMGSLVMETLTVLLNGNSNNASVFRECGGARCAHNLVPYRLCRQQALAVVQQLVLSNGGDDDMGTLLGLMHTAPPLALDLKNHILKSLLFVLRESHRTRTVFRKVGGFVYVMSVLVSMEGCLADPPREPWNTVEKKQIISLLRTVFSTMTVAMRYEPANAKFFATEICQTSLADTVRLLGCFTNNTDICPVDTSFVPIEENLFHAVFTGQNDSSLDLTKVPTSLISALVVIRLLYDMALDSFDKPMALTKLVTCPPTLHCTVEVPKKASETTGKGSPQAKKPVLATLNLSAPSPDPLIVHPGVVVAMLHLVPSIADGGDSQWLQIELTLQLYLAEVLRSLVRSERNQQVMCEAGLPGEMLQRCRPALEDEQHPLHLPLQYMLERLAAQALEPRDLRSFLRLGSPLCCNTYDVGSEYKRRTGGSVCLARAQSTRLTNQKDGGPVPLTRIKTLVSMTTPRDCRLHGTLLTPPFVEFEMAPEGFSCLYLSSVAPQSASGGPPMVGVSMVGGAPEGVIGGIGTGDRVFPPQPGLSFATWLSVERFSDPHVDPHAVRLLTLVRNLHGRDDHLVCLVIQLSSRDKALLVSTQEIPLPNLTGADWEPEVKEEGCIRFWSPELLQEGQWHHVVIVLNRAVLKNSSVSIYIDGQHMSTQKIPYISQNPGGGAANLTVASSVYGFIGTPPQFRHPSRLIWKQGPCHMVEEVLSPQLIHQVYLLGPSYVGSLQAPVMIGTEPLPPFLSEEKVVFGLNATAVSVMTLAKIRRVYSKTDCKSIAKMLGMSSHENATPIRILHNSAAHLSGPARCLGGVLIGYLGARTFIPRPVALTIENIGGVSVLLGLVAMAQDVEGLYATVKALVCVVRSNRAAQQEMDRVRGYQTLAMLLKKKSGLLNSHILHLAFSLVGTVDSGRETTVIPNMTAFEDLLCTLEVWRDAPGDLHKSLYEHFYELITESSEQKANLRILRDLEMVTRVLMMLRDPYLSPSTIRLLCNLLKTLLQNTNRSGDILRFGQFMVSTLPNSMVSEKPLNLKRDVEASENAAPMDETALLIHHVCLRNRCLHILHLMTYHGSKNVNVPFCEEIARVLGMDWLMLFMQSHLHPTTVVLALQCLTVFLSCPNLMQRFREASHNGGWLTETDLVLQNRTTVLLGFNVSTANNKGSGSQSIRMEAYQVPGFQQLQWLMCQHVTVPDINFLLLAMLMGRPVSRIPCGLQFSLDNIWTFLFGVPPGHCVMAQGDINFELVVVLLAMVRCILSQPRAENVTGVDEHPVTLIQFLMYLYNNRQDFMNMCMSSDILCALSATLFPFANGLSEVASPADDFQIISNPKGTESNSGLSKHAARKYIMDFLRVIVVDSLSLAFPTKQAPVIDLVLEAFPNHATLGQQKEYVTEILSSLREHLLAADVLLDDQTALPITAGGKYSNIPPNIFYLTSCFVDKLWQGVYTRDPHEILDFIIKLLGQVKRKGMHVQTENVYRSLNRTLLFILSRPTECVADQMTKLECLQKMIIHRTLMLVAANSEAEFIPCLCYCLLQLTADAQISMETVRRTTWHINPASFSDRSRNAADNKSLSSSEEGHLLVASAACKVWEIVYLSKRQTLEELCKVPLPVAEGSSGGQIPDLQSLWEVLHEPLCRAWTSFLDLERKSGYTREVMQTQMQTVSQKLQKVTGGLSRLASRKIKREQAPKVPLSTMTSQEVEMWTQVHVSIVQELVDLQLKRHQQSQQHLLKDVFEDWLQTESELTQERGLWGPVEGSPLDKWMLDMTEAGPCRMRKKMVKNDLFYLHYPYRPDVEGGENRALKYKVATSFDSKEYYKHCRPDSLVEHDTFSPDVISITSDDWPQEGDSTEEREIGFQGLRTRLQANRSVSGEQDEDSESLDPALDAQEQEGAARKDESPDNQSVLRLLEKGEKITHMFRCARVQGLDTCEGLLLFGKEHFYVVDGFTLLKTREIRDIDSLPANMHDPIIPNSSPRSKHQKRMCSKFSYDDIREVHKRRYLLQPIALEVFSADGRNYLLVFPRKVRNKVYTRFLSAATAITDSAQESLAGQRRGANVESGASLLSNLIGETSVTQRWLRGEISNFQYLMHLNTLAGRSYNDLMQYPVFPWVLADYDSEELDLNDSATFRDFSKPMGAQTSDRLEQFKKRYREWDDPHGETPPYHYGTFYSSAMIVASYLVRMEPFTQHFLRLQGGHFDLADRMFHSVKDAWLSASKHNMADVKELIPEFFYLPEFLLNSNRFDLGCKQNGVQLDNIVLPPWAKGDPREFIRVHRMALESDFVSAHLHEWIDLIFGYKQQGQPAVEAVNVFHHLFYEGNVDIYSIDDPLKKNATIGFINNFGQIPKQLFKKPHPCKKLTNRTSVVDPGPIMPGLSYCHDKLFFHNLDNLKPSLHPLKELKGPVGQIIQHEKTVLAVEQNKGLIGPLYNRYVAWGFADYSIRMGPYESERCNFVWEDVPSGEILCCACPDSKIIITAGTSSVVTVWQFDKKKLTLKQNLHGHTEAVTCLAASRPYNLIVSGSRDYTCILWDLSRLVFVRQLRGHTAPIAAVAINDLTGDLATCAGTHISLWTINGQEVASVNTATGRSDRLQQILCVCFSQLNEWDNQNVIMTGSSDGVVRMWSADYVQIPIEGKKQGQSSTTVTPAVVEEPSVATTPEKSSSPPPTQPAPQQETMAERIVRKLSAVDTDDVDSFRTQHTSAAVLIKCGSDSSLSEDDESVKSYGRGATSPLSGSSAESGWRRSSQDRRPSLLQHSKTVVGLLNTQQQSKAAAEAETQVTKSTLTIPEDTRSTGGCTTEDSKGAALRISKSENSLTDSFVMINETDALDANKSIDVRKLRRRRNILREGFKWSCQLVFRSKLTMHTAFDRKDNNEPAAVTALAVSKDHKTVYVGDARGRVFTWSVTEHPGRAMADHWVRDEGGDSCLSCGVRFSFAERRHHCRNCGQLFCSRCSRFESEISRLRILKPVRVCQTCFNSLKPPGET</sequence>
<dbReference type="InterPro" id="IPR023362">
    <property type="entry name" value="PH-BEACH_dom"/>
</dbReference>
<dbReference type="GO" id="GO:0008270">
    <property type="term" value="F:zinc ion binding"/>
    <property type="evidence" value="ECO:0007669"/>
    <property type="project" value="UniProtKB-KW"/>
</dbReference>
<keyword evidence="4 6" id="KW-0863">Zinc-finger</keyword>
<dbReference type="PROSITE" id="PS50294">
    <property type="entry name" value="WD_REPEATS_REGION"/>
    <property type="match status" value="1"/>
</dbReference>
<dbReference type="CDD" id="cd06071">
    <property type="entry name" value="Beach"/>
    <property type="match status" value="1"/>
</dbReference>
<keyword evidence="1 7" id="KW-0853">WD repeat</keyword>
<evidence type="ECO:0000256" key="5">
    <source>
        <dbReference type="ARBA" id="ARBA00022833"/>
    </source>
</evidence>
<evidence type="ECO:0000259" key="10">
    <source>
        <dbReference type="PROSITE" id="PS50197"/>
    </source>
</evidence>
<dbReference type="Gene3D" id="2.130.10.10">
    <property type="entry name" value="YVTN repeat-like/Quinoprotein amine dehydrogenase"/>
    <property type="match status" value="1"/>
</dbReference>
<dbReference type="InterPro" id="IPR015943">
    <property type="entry name" value="WD40/YVTN_repeat-like_dom_sf"/>
</dbReference>
<dbReference type="SUPFAM" id="SSF50729">
    <property type="entry name" value="PH domain-like"/>
    <property type="match status" value="1"/>
</dbReference>
<evidence type="ECO:0000256" key="2">
    <source>
        <dbReference type="ARBA" id="ARBA00022723"/>
    </source>
</evidence>
<dbReference type="InterPro" id="IPR011011">
    <property type="entry name" value="Znf_FYVE_PHD"/>
</dbReference>
<dbReference type="SMART" id="SM01026">
    <property type="entry name" value="Beach"/>
    <property type="match status" value="1"/>
</dbReference>
<keyword evidence="5" id="KW-0862">Zinc</keyword>
<accession>A0A131XDQ4</accession>
<dbReference type="InterPro" id="IPR051944">
    <property type="entry name" value="BEACH_domain_protein"/>
</dbReference>
<dbReference type="SUPFAM" id="SSF50978">
    <property type="entry name" value="WD40 repeat-like"/>
    <property type="match status" value="1"/>
</dbReference>
<dbReference type="FunFam" id="1.10.1540.10:FF:000002">
    <property type="entry name" value="WD repeat and FYVE domain containing 3"/>
    <property type="match status" value="1"/>
</dbReference>
<dbReference type="Gene3D" id="3.30.40.10">
    <property type="entry name" value="Zinc/RING finger domain, C3HC4 (zinc finger)"/>
    <property type="match status" value="1"/>
</dbReference>
<dbReference type="SUPFAM" id="SSF57903">
    <property type="entry name" value="FYVE/PHD zinc finger"/>
    <property type="match status" value="1"/>
</dbReference>
<feature type="region of interest" description="Disordered" evidence="8">
    <location>
        <begin position="3251"/>
        <end position="3291"/>
    </location>
</feature>
<dbReference type="Pfam" id="PF14844">
    <property type="entry name" value="PH_BEACH"/>
    <property type="match status" value="1"/>
</dbReference>
<dbReference type="InterPro" id="IPR013083">
    <property type="entry name" value="Znf_RING/FYVE/PHD"/>
</dbReference>
<dbReference type="Gene3D" id="2.30.29.30">
    <property type="entry name" value="Pleckstrin-homology domain (PH domain)/Phosphotyrosine-binding domain (PTB)"/>
    <property type="match status" value="1"/>
</dbReference>
<dbReference type="Gene3D" id="2.60.120.200">
    <property type="match status" value="1"/>
</dbReference>
<dbReference type="SUPFAM" id="SSF48371">
    <property type="entry name" value="ARM repeat"/>
    <property type="match status" value="1"/>
</dbReference>
<dbReference type="Pfam" id="PF00400">
    <property type="entry name" value="WD40"/>
    <property type="match status" value="2"/>
</dbReference>
<dbReference type="InterPro" id="IPR000409">
    <property type="entry name" value="BEACH_dom"/>
</dbReference>
<dbReference type="InterPro" id="IPR056252">
    <property type="entry name" value="Alfy-like_Arm-like"/>
</dbReference>
<dbReference type="PROSITE" id="PS00678">
    <property type="entry name" value="WD_REPEATS_1"/>
    <property type="match status" value="1"/>
</dbReference>
<evidence type="ECO:0000256" key="6">
    <source>
        <dbReference type="PROSITE-ProRule" id="PRU00091"/>
    </source>
</evidence>
<dbReference type="Pfam" id="PF23295">
    <property type="entry name" value="Arm_4"/>
    <property type="match status" value="1"/>
</dbReference>
<dbReference type="InterPro" id="IPR016024">
    <property type="entry name" value="ARM-type_fold"/>
</dbReference>
<proteinExistence type="evidence at transcript level"/>
<reference evidence="12" key="1">
    <citation type="journal article" date="2017" name="Ticks Tick Borne Dis.">
        <title>An insight into the sialome of Hyalomma excavatum.</title>
        <authorList>
            <person name="Ribeiro J.M."/>
            <person name="Slovak M."/>
            <person name="Francischetti I.M."/>
        </authorList>
    </citation>
    <scope>NUCLEOTIDE SEQUENCE</scope>
    <source>
        <strain evidence="12">Samish</strain>
        <tissue evidence="12">Salivary glands</tissue>
    </source>
</reference>
<feature type="region of interest" description="Disordered" evidence="8">
    <location>
        <begin position="2378"/>
        <end position="2445"/>
    </location>
</feature>
<evidence type="ECO:0000259" key="9">
    <source>
        <dbReference type="PROSITE" id="PS50178"/>
    </source>
</evidence>
<dbReference type="EMBL" id="GEFH01003218">
    <property type="protein sequence ID" value="JAP65363.1"/>
    <property type="molecule type" value="mRNA"/>
</dbReference>
<evidence type="ECO:0000256" key="3">
    <source>
        <dbReference type="ARBA" id="ARBA00022737"/>
    </source>
</evidence>
<keyword evidence="2" id="KW-0479">Metal-binding</keyword>
<dbReference type="PROSITE" id="PS50082">
    <property type="entry name" value="WD_REPEATS_2"/>
    <property type="match status" value="1"/>
</dbReference>
<keyword evidence="3" id="KW-0677">Repeat</keyword>
<dbReference type="SMART" id="SM00064">
    <property type="entry name" value="FYVE"/>
    <property type="match status" value="1"/>
</dbReference>
<dbReference type="SMART" id="SM00320">
    <property type="entry name" value="WD40"/>
    <property type="match status" value="5"/>
</dbReference>
<dbReference type="InterPro" id="IPR001680">
    <property type="entry name" value="WD40_rpt"/>
</dbReference>
<evidence type="ECO:0000256" key="7">
    <source>
        <dbReference type="PROSITE-ProRule" id="PRU00221"/>
    </source>
</evidence>